<dbReference type="InterPro" id="IPR009858">
    <property type="entry name" value="DUF1415"/>
</dbReference>
<dbReference type="EMBL" id="JAWIIJ010000002">
    <property type="protein sequence ID" value="MDV2077887.1"/>
    <property type="molecule type" value="Genomic_DNA"/>
</dbReference>
<dbReference type="RefSeq" id="WP_316972753.1">
    <property type="nucleotide sequence ID" value="NZ_JAWIIJ010000002.1"/>
</dbReference>
<name>A0ABU3VUE2_9GAMM</name>
<accession>A0ABU3VUE2</accession>
<organism evidence="1 2">
    <name type="scientific">Marinobacter xestospongiae</name>
    <dbReference type="NCBI Taxonomy" id="994319"/>
    <lineage>
        <taxon>Bacteria</taxon>
        <taxon>Pseudomonadati</taxon>
        <taxon>Pseudomonadota</taxon>
        <taxon>Gammaproteobacteria</taxon>
        <taxon>Pseudomonadales</taxon>
        <taxon>Marinobacteraceae</taxon>
        <taxon>Marinobacter</taxon>
    </lineage>
</organism>
<protein>
    <submittedName>
        <fullName evidence="1">DUF1415 domain-containing protein</fullName>
    </submittedName>
</protein>
<keyword evidence="2" id="KW-1185">Reference proteome</keyword>
<evidence type="ECO:0000313" key="1">
    <source>
        <dbReference type="EMBL" id="MDV2077887.1"/>
    </source>
</evidence>
<evidence type="ECO:0000313" key="2">
    <source>
        <dbReference type="Proteomes" id="UP001269819"/>
    </source>
</evidence>
<proteinExistence type="predicted"/>
<gene>
    <name evidence="1" type="ORF">RYS15_04300</name>
</gene>
<dbReference type="Proteomes" id="UP001269819">
    <property type="component" value="Unassembled WGS sequence"/>
</dbReference>
<dbReference type="Pfam" id="PF07209">
    <property type="entry name" value="DUF1415"/>
    <property type="match status" value="1"/>
</dbReference>
<comment type="caution">
    <text evidence="1">The sequence shown here is derived from an EMBL/GenBank/DDBJ whole genome shotgun (WGS) entry which is preliminary data.</text>
</comment>
<reference evidence="1 2" key="1">
    <citation type="submission" date="2023-10" db="EMBL/GenBank/DDBJ databases">
        <title>Characteristics and mechanism of a salt-tolerant marine origin heterotrophic nitrifying- aerobic denitrifying bacteria Marinobacter xestospongiae HN1.</title>
        <authorList>
            <person name="Qi R."/>
        </authorList>
    </citation>
    <scope>NUCLEOTIDE SEQUENCE [LARGE SCALE GENOMIC DNA]</scope>
    <source>
        <strain evidence="1 2">HN1</strain>
    </source>
</reference>
<sequence>MKESHCVDATRRWVERVVVALNLCPFARKELVQERIRFVCSEAVSEEALLCDVHDELQYLEQHPDVETTLLIHPRVLQEFGAYLDGLADAEALLAHLGFEGVYQIASFHPDYQFAGTDNEAAENYTNRSPYPMMHLLREQSLEQAIAGYPDIDSIPRNNIDRVASLGVPAMRAMVAECLQTAGPERATTGDSD</sequence>